<evidence type="ECO:0000256" key="2">
    <source>
        <dbReference type="ARBA" id="ARBA00008891"/>
    </source>
</evidence>
<evidence type="ECO:0000256" key="6">
    <source>
        <dbReference type="ARBA" id="ARBA00047928"/>
    </source>
</evidence>
<dbReference type="EC" id="3.1.1.11" evidence="3 8"/>
<reference evidence="10" key="3">
    <citation type="submission" date="2021-05" db="UniProtKB">
        <authorList>
            <consortium name="EnsemblPlants"/>
        </authorList>
    </citation>
    <scope>IDENTIFICATION</scope>
    <source>
        <strain evidence="10">cv. B73</strain>
    </source>
</reference>
<dbReference type="Gene3D" id="2.160.20.10">
    <property type="entry name" value="Single-stranded right-handed beta-helix, Pectin lyase-like"/>
    <property type="match status" value="1"/>
</dbReference>
<dbReference type="SUPFAM" id="SSF51126">
    <property type="entry name" value="Pectin lyase-like"/>
    <property type="match status" value="1"/>
</dbReference>
<evidence type="ECO:0000256" key="4">
    <source>
        <dbReference type="ARBA" id="ARBA00022801"/>
    </source>
</evidence>
<protein>
    <recommendedName>
        <fullName evidence="3 8">Pectinesterase</fullName>
        <ecNumber evidence="3 8">3.1.1.11</ecNumber>
    </recommendedName>
</protein>
<dbReference type="EnsemblPlants" id="Zm00001eb239290_T001">
    <property type="protein sequence ID" value="Zm00001eb239290_P001"/>
    <property type="gene ID" value="Zm00001eb239290"/>
</dbReference>
<evidence type="ECO:0000313" key="10">
    <source>
        <dbReference type="EnsemblPlants" id="Zm00001eb239290_P001"/>
    </source>
</evidence>
<evidence type="ECO:0000313" key="11">
    <source>
        <dbReference type="Proteomes" id="UP000007305"/>
    </source>
</evidence>
<dbReference type="Proteomes" id="UP000007305">
    <property type="component" value="Chromosome 5"/>
</dbReference>
<accession>A0A804PHI4</accession>
<dbReference type="InterPro" id="IPR011050">
    <property type="entry name" value="Pectin_lyase_fold/virulence"/>
</dbReference>
<dbReference type="UniPathway" id="UPA00545">
    <property type="reaction ID" value="UER00823"/>
</dbReference>
<name>A0A804PHI4_MAIZE</name>
<evidence type="ECO:0000256" key="7">
    <source>
        <dbReference type="PROSITE-ProRule" id="PRU10040"/>
    </source>
</evidence>
<evidence type="ECO:0000259" key="9">
    <source>
        <dbReference type="Pfam" id="PF01095"/>
    </source>
</evidence>
<evidence type="ECO:0000256" key="8">
    <source>
        <dbReference type="RuleBase" id="RU000589"/>
    </source>
</evidence>
<reference evidence="10" key="2">
    <citation type="submission" date="2019-07" db="EMBL/GenBank/DDBJ databases">
        <authorList>
            <person name="Seetharam A."/>
            <person name="Woodhouse M."/>
            <person name="Cannon E."/>
        </authorList>
    </citation>
    <scope>NUCLEOTIDE SEQUENCE [LARGE SCALE GENOMIC DNA]</scope>
    <source>
        <strain evidence="10">cv. B73</strain>
    </source>
</reference>
<dbReference type="AlphaFoldDB" id="A0A804PHI4"/>
<reference evidence="11" key="1">
    <citation type="journal article" date="2009" name="Science">
        <title>The B73 maize genome: complexity, diversity, and dynamics.</title>
        <authorList>
            <person name="Schnable P.S."/>
            <person name="Ware D."/>
            <person name="Fulton R.S."/>
            <person name="Stein J.C."/>
            <person name="Wei F."/>
            <person name="Pasternak S."/>
            <person name="Liang C."/>
            <person name="Zhang J."/>
            <person name="Fulton L."/>
            <person name="Graves T.A."/>
            <person name="Minx P."/>
            <person name="Reily A.D."/>
            <person name="Courtney L."/>
            <person name="Kruchowski S.S."/>
            <person name="Tomlinson C."/>
            <person name="Strong C."/>
            <person name="Delehaunty K."/>
            <person name="Fronick C."/>
            <person name="Courtney B."/>
            <person name="Rock S.M."/>
            <person name="Belter E."/>
            <person name="Du F."/>
            <person name="Kim K."/>
            <person name="Abbott R.M."/>
            <person name="Cotton M."/>
            <person name="Levy A."/>
            <person name="Marchetto P."/>
            <person name="Ochoa K."/>
            <person name="Jackson S.M."/>
            <person name="Gillam B."/>
            <person name="Chen W."/>
            <person name="Yan L."/>
            <person name="Higginbotham J."/>
            <person name="Cardenas M."/>
            <person name="Waligorski J."/>
            <person name="Applebaum E."/>
            <person name="Phelps L."/>
            <person name="Falcone J."/>
            <person name="Kanchi K."/>
            <person name="Thane T."/>
            <person name="Scimone A."/>
            <person name="Thane N."/>
            <person name="Henke J."/>
            <person name="Wang T."/>
            <person name="Ruppert J."/>
            <person name="Shah N."/>
            <person name="Rotter K."/>
            <person name="Hodges J."/>
            <person name="Ingenthron E."/>
            <person name="Cordes M."/>
            <person name="Kohlberg S."/>
            <person name="Sgro J."/>
            <person name="Delgado B."/>
            <person name="Mead K."/>
            <person name="Chinwalla A."/>
            <person name="Leonard S."/>
            <person name="Crouse K."/>
            <person name="Collura K."/>
            <person name="Kudrna D."/>
            <person name="Currie J."/>
            <person name="He R."/>
            <person name="Angelova A."/>
            <person name="Rajasekar S."/>
            <person name="Mueller T."/>
            <person name="Lomeli R."/>
            <person name="Scara G."/>
            <person name="Ko A."/>
            <person name="Delaney K."/>
            <person name="Wissotski M."/>
            <person name="Lopez G."/>
            <person name="Campos D."/>
            <person name="Braidotti M."/>
            <person name="Ashley E."/>
            <person name="Golser W."/>
            <person name="Kim H."/>
            <person name="Lee S."/>
            <person name="Lin J."/>
            <person name="Dujmic Z."/>
            <person name="Kim W."/>
            <person name="Talag J."/>
            <person name="Zuccolo A."/>
            <person name="Fan C."/>
            <person name="Sebastian A."/>
            <person name="Kramer M."/>
            <person name="Spiegel L."/>
            <person name="Nascimento L."/>
            <person name="Zutavern T."/>
            <person name="Miller B."/>
            <person name="Ambroise C."/>
            <person name="Muller S."/>
            <person name="Spooner W."/>
            <person name="Narechania A."/>
            <person name="Ren L."/>
            <person name="Wei S."/>
            <person name="Kumari S."/>
            <person name="Faga B."/>
            <person name="Levy M.J."/>
            <person name="McMahan L."/>
            <person name="Van Buren P."/>
            <person name="Vaughn M.W."/>
            <person name="Ying K."/>
            <person name="Yeh C.-T."/>
            <person name="Emrich S.J."/>
            <person name="Jia Y."/>
            <person name="Kalyanaraman A."/>
            <person name="Hsia A.-P."/>
            <person name="Barbazuk W.B."/>
            <person name="Baucom R.S."/>
            <person name="Brutnell T.P."/>
            <person name="Carpita N.C."/>
            <person name="Chaparro C."/>
            <person name="Chia J.-M."/>
            <person name="Deragon J.-M."/>
            <person name="Estill J.C."/>
            <person name="Fu Y."/>
            <person name="Jeddeloh J.A."/>
            <person name="Han Y."/>
            <person name="Lee H."/>
            <person name="Li P."/>
            <person name="Lisch D.R."/>
            <person name="Liu S."/>
            <person name="Liu Z."/>
            <person name="Nagel D.H."/>
            <person name="McCann M.C."/>
            <person name="SanMiguel P."/>
            <person name="Myers A.M."/>
            <person name="Nettleton D."/>
            <person name="Nguyen J."/>
            <person name="Penning B.W."/>
            <person name="Ponnala L."/>
            <person name="Schneider K.L."/>
            <person name="Schwartz D.C."/>
            <person name="Sharma A."/>
            <person name="Soderlund C."/>
            <person name="Springer N.M."/>
            <person name="Sun Q."/>
            <person name="Wang H."/>
            <person name="Waterman M."/>
            <person name="Westerman R."/>
            <person name="Wolfgruber T.K."/>
            <person name="Yang L."/>
            <person name="Yu Y."/>
            <person name="Zhang L."/>
            <person name="Zhou S."/>
            <person name="Zhu Q."/>
            <person name="Bennetzen J.L."/>
            <person name="Dawe R.K."/>
            <person name="Jiang J."/>
            <person name="Jiang N."/>
            <person name="Presting G.G."/>
            <person name="Wessler S.R."/>
            <person name="Aluru S."/>
            <person name="Martienssen R.A."/>
            <person name="Clifton S.W."/>
            <person name="McCombie W.R."/>
            <person name="Wing R.A."/>
            <person name="Wilson R.K."/>
        </authorList>
    </citation>
    <scope>NUCLEOTIDE SEQUENCE [LARGE SCALE GENOMIC DNA]</scope>
    <source>
        <strain evidence="11">cv. B73</strain>
    </source>
</reference>
<comment type="pathway">
    <text evidence="1 8">Glycan metabolism; pectin degradation; 2-dehydro-3-deoxy-D-gluconate from pectin: step 1/5.</text>
</comment>
<feature type="domain" description="Pectinesterase catalytic" evidence="9">
    <location>
        <begin position="31"/>
        <end position="141"/>
    </location>
</feature>
<dbReference type="InterPro" id="IPR012334">
    <property type="entry name" value="Pectin_lyas_fold"/>
</dbReference>
<feature type="active site" evidence="7">
    <location>
        <position position="79"/>
    </location>
</feature>
<organism evidence="10 11">
    <name type="scientific">Zea mays</name>
    <name type="common">Maize</name>
    <dbReference type="NCBI Taxonomy" id="4577"/>
    <lineage>
        <taxon>Eukaryota</taxon>
        <taxon>Viridiplantae</taxon>
        <taxon>Streptophyta</taxon>
        <taxon>Embryophyta</taxon>
        <taxon>Tracheophyta</taxon>
        <taxon>Spermatophyta</taxon>
        <taxon>Magnoliopsida</taxon>
        <taxon>Liliopsida</taxon>
        <taxon>Poales</taxon>
        <taxon>Poaceae</taxon>
        <taxon>PACMAD clade</taxon>
        <taxon>Panicoideae</taxon>
        <taxon>Andropogonodae</taxon>
        <taxon>Andropogoneae</taxon>
        <taxon>Tripsacinae</taxon>
        <taxon>Zea</taxon>
    </lineage>
</organism>
<comment type="catalytic activity">
    <reaction evidence="6 8">
        <text>[(1-&gt;4)-alpha-D-galacturonosyl methyl ester](n) + n H2O = [(1-&gt;4)-alpha-D-galacturonosyl](n) + n methanol + n H(+)</text>
        <dbReference type="Rhea" id="RHEA:22380"/>
        <dbReference type="Rhea" id="RHEA-COMP:14570"/>
        <dbReference type="Rhea" id="RHEA-COMP:14573"/>
        <dbReference type="ChEBI" id="CHEBI:15377"/>
        <dbReference type="ChEBI" id="CHEBI:15378"/>
        <dbReference type="ChEBI" id="CHEBI:17790"/>
        <dbReference type="ChEBI" id="CHEBI:140522"/>
        <dbReference type="ChEBI" id="CHEBI:140523"/>
        <dbReference type="EC" id="3.1.1.11"/>
    </reaction>
</comment>
<keyword evidence="5 8" id="KW-0063">Aspartyl esterase</keyword>
<dbReference type="GO" id="GO:0030599">
    <property type="term" value="F:pectinesterase activity"/>
    <property type="evidence" value="ECO:0007669"/>
    <property type="project" value="UniProtKB-UniRule"/>
</dbReference>
<dbReference type="Pfam" id="PF01095">
    <property type="entry name" value="Pectinesterase"/>
    <property type="match status" value="1"/>
</dbReference>
<evidence type="ECO:0000256" key="1">
    <source>
        <dbReference type="ARBA" id="ARBA00005184"/>
    </source>
</evidence>
<dbReference type="PROSITE" id="PS00503">
    <property type="entry name" value="PECTINESTERASE_2"/>
    <property type="match status" value="1"/>
</dbReference>
<keyword evidence="4 8" id="KW-0378">Hydrolase</keyword>
<proteinExistence type="evidence at protein level"/>
<dbReference type="PANTHER" id="PTHR31321">
    <property type="entry name" value="ACYL-COA THIOESTER HYDROLASE YBHC-RELATED"/>
    <property type="match status" value="1"/>
</dbReference>
<evidence type="ECO:0000256" key="3">
    <source>
        <dbReference type="ARBA" id="ARBA00013229"/>
    </source>
</evidence>
<dbReference type="InterPro" id="IPR000070">
    <property type="entry name" value="Pectinesterase_cat"/>
</dbReference>
<dbReference type="PANTHER" id="PTHR31321:SF135">
    <property type="entry name" value="OS11G0659600 PROTEIN"/>
    <property type="match status" value="1"/>
</dbReference>
<dbReference type="InterPro" id="IPR033131">
    <property type="entry name" value="Pectinesterase_Asp_AS"/>
</dbReference>
<keyword evidence="11" id="KW-1185">Reference proteome</keyword>
<dbReference type="Gramene" id="Zm00001eb239290_T001">
    <property type="protein sequence ID" value="Zm00001eb239290_P001"/>
    <property type="gene ID" value="Zm00001eb239290"/>
</dbReference>
<dbReference type="GO" id="GO:0042545">
    <property type="term" value="P:cell wall modification"/>
    <property type="evidence" value="ECO:0007669"/>
    <property type="project" value="UniProtKB-UniRule"/>
</dbReference>
<keyword evidence="12" id="KW-1267">Proteomics identification</keyword>
<evidence type="ECO:0007829" key="12">
    <source>
        <dbReference type="PeptideAtlas" id="A0A804PHI4"/>
    </source>
</evidence>
<evidence type="ECO:0000256" key="5">
    <source>
        <dbReference type="ARBA" id="ARBA00023085"/>
    </source>
</evidence>
<comment type="similarity">
    <text evidence="2">Belongs to the pectinesterase family.</text>
</comment>
<dbReference type="GO" id="GO:0045490">
    <property type="term" value="P:pectin catabolic process"/>
    <property type="evidence" value="ECO:0007669"/>
    <property type="project" value="UniProtKB-UniRule"/>
</dbReference>
<sequence>MIAPNSTSSSSAVAPCTERRNDVAAAAKKKKAEGEAPALRVLGTKATFYNCTIEGGQGALYDQMGLHYFKSCTIRGTIDFIFGSAKSFYEDCTIVSVNNMEEIMTLPVAPPQLDIHDNPIKVAPGEGGFSFKTCTITGEGQQIFLGRMGTPSIYSYTQIAKEVVPIIYDKGNIFMPSNMTGRRCATFKCYGPGLEKIWHVKLRYAEAIYFLGTDFINGDSWILSIPPTDAETLLSV</sequence>